<accession>A0ABP6LD87</accession>
<dbReference type="Proteomes" id="UP001499930">
    <property type="component" value="Unassembled WGS sequence"/>
</dbReference>
<name>A0ABP6LD87_9ACTN</name>
<feature type="signal peptide" evidence="2">
    <location>
        <begin position="1"/>
        <end position="28"/>
    </location>
</feature>
<proteinExistence type="predicted"/>
<keyword evidence="2" id="KW-0732">Signal</keyword>
<organism evidence="3 4">
    <name type="scientific">Streptosporangium longisporum</name>
    <dbReference type="NCBI Taxonomy" id="46187"/>
    <lineage>
        <taxon>Bacteria</taxon>
        <taxon>Bacillati</taxon>
        <taxon>Actinomycetota</taxon>
        <taxon>Actinomycetes</taxon>
        <taxon>Streptosporangiales</taxon>
        <taxon>Streptosporangiaceae</taxon>
        <taxon>Streptosporangium</taxon>
    </lineage>
</organism>
<feature type="compositionally biased region" description="Basic and acidic residues" evidence="1">
    <location>
        <begin position="86"/>
        <end position="95"/>
    </location>
</feature>
<evidence type="ECO:0000313" key="4">
    <source>
        <dbReference type="Proteomes" id="UP001499930"/>
    </source>
</evidence>
<dbReference type="EMBL" id="BAAAWD010000029">
    <property type="protein sequence ID" value="GAA3039191.1"/>
    <property type="molecule type" value="Genomic_DNA"/>
</dbReference>
<feature type="region of interest" description="Disordered" evidence="1">
    <location>
        <begin position="38"/>
        <end position="127"/>
    </location>
</feature>
<evidence type="ECO:0000256" key="2">
    <source>
        <dbReference type="SAM" id="SignalP"/>
    </source>
</evidence>
<dbReference type="RefSeq" id="WP_344906863.1">
    <property type="nucleotide sequence ID" value="NZ_BAAAWD010000029.1"/>
</dbReference>
<protein>
    <submittedName>
        <fullName evidence="3">Uncharacterized protein</fullName>
    </submittedName>
</protein>
<comment type="caution">
    <text evidence="3">The sequence shown here is derived from an EMBL/GenBank/DDBJ whole genome shotgun (WGS) entry which is preliminary data.</text>
</comment>
<gene>
    <name evidence="3" type="ORF">GCM10017559_79290</name>
</gene>
<sequence>MSLKNRFTRVTSSCAVAVAAVLTLGAFSPVPPIGPDGAYSPQAGISRPSWDGASQAAARNTPQDAPEDTGLATDRVTGQIASPADRSARSPRPDRPAWNAPPWATSTRPAWSPDLQAAVPPPTPRVRSLTAGEIRTRGLDRYIDMSRQRQTAPRVIDASRGAFAGSVPTPSRRLAGSAISAGPSGCWYLTTTYGPPSMRGAAHHTWCGDGVRVTYTSAGCTGSTGVPTYLYEGCQTIEAYGVGWNIWDVTDRWRFCTSYNPYGGTCGSRIHPWQQNRYGANGQVWLLAWGD</sequence>
<feature type="chain" id="PRO_5046612687" evidence="2">
    <location>
        <begin position="29"/>
        <end position="291"/>
    </location>
</feature>
<evidence type="ECO:0000256" key="1">
    <source>
        <dbReference type="SAM" id="MobiDB-lite"/>
    </source>
</evidence>
<reference evidence="4" key="1">
    <citation type="journal article" date="2019" name="Int. J. Syst. Evol. Microbiol.">
        <title>The Global Catalogue of Microorganisms (GCM) 10K type strain sequencing project: providing services to taxonomists for standard genome sequencing and annotation.</title>
        <authorList>
            <consortium name="The Broad Institute Genomics Platform"/>
            <consortium name="The Broad Institute Genome Sequencing Center for Infectious Disease"/>
            <person name="Wu L."/>
            <person name="Ma J."/>
        </authorList>
    </citation>
    <scope>NUCLEOTIDE SEQUENCE [LARGE SCALE GENOMIC DNA]</scope>
    <source>
        <strain evidence="4">JCM 3106</strain>
    </source>
</reference>
<keyword evidence="4" id="KW-1185">Reference proteome</keyword>
<evidence type="ECO:0000313" key="3">
    <source>
        <dbReference type="EMBL" id="GAA3039191.1"/>
    </source>
</evidence>